<dbReference type="EMBL" id="QSKW01000002">
    <property type="protein sequence ID" value="RHF00057.1"/>
    <property type="molecule type" value="Genomic_DNA"/>
</dbReference>
<evidence type="ECO:0000256" key="4">
    <source>
        <dbReference type="HAMAP-Rule" id="MF_00057"/>
    </source>
</evidence>
<comment type="subcellular location">
    <subcellularLocation>
        <location evidence="4">Cytoplasm</location>
    </subcellularLocation>
</comment>
<dbReference type="GO" id="GO:0009103">
    <property type="term" value="P:lipopolysaccharide biosynthetic process"/>
    <property type="evidence" value="ECO:0007669"/>
    <property type="project" value="UniProtKB-UniRule"/>
</dbReference>
<dbReference type="RefSeq" id="WP_118587206.1">
    <property type="nucleotide sequence ID" value="NZ_QRVS01000025.1"/>
</dbReference>
<reference evidence="5 6" key="1">
    <citation type="submission" date="2018-08" db="EMBL/GenBank/DDBJ databases">
        <title>A genome reference for cultivated species of the human gut microbiota.</title>
        <authorList>
            <person name="Zou Y."/>
            <person name="Xue W."/>
            <person name="Luo G."/>
        </authorList>
    </citation>
    <scope>NUCLEOTIDE SEQUENCE [LARGE SCALE GENOMIC DNA]</scope>
    <source>
        <strain evidence="5 6">AM27-11</strain>
    </source>
</reference>
<dbReference type="HAMAP" id="MF_00057">
    <property type="entry name" value="KdsB"/>
    <property type="match status" value="1"/>
</dbReference>
<keyword evidence="1 4" id="KW-0808">Transferase</keyword>
<dbReference type="SUPFAM" id="SSF53448">
    <property type="entry name" value="Nucleotide-diphospho-sugar transferases"/>
    <property type="match status" value="1"/>
</dbReference>
<dbReference type="InterPro" id="IPR029044">
    <property type="entry name" value="Nucleotide-diphossugar_trans"/>
</dbReference>
<evidence type="ECO:0000256" key="2">
    <source>
        <dbReference type="ARBA" id="ARBA00022695"/>
    </source>
</evidence>
<evidence type="ECO:0000313" key="5">
    <source>
        <dbReference type="EMBL" id="RHF00057.1"/>
    </source>
</evidence>
<dbReference type="GO" id="GO:0005829">
    <property type="term" value="C:cytosol"/>
    <property type="evidence" value="ECO:0007669"/>
    <property type="project" value="TreeGrafter"/>
</dbReference>
<accession>A0A3R6CFI2</accession>
<dbReference type="UniPathway" id="UPA00358">
    <property type="reaction ID" value="UER00476"/>
</dbReference>
<dbReference type="InterPro" id="IPR003329">
    <property type="entry name" value="Cytidylyl_trans"/>
</dbReference>
<name>A0A3R6CFI2_9FIRM</name>
<dbReference type="Proteomes" id="UP000286271">
    <property type="component" value="Unassembled WGS sequence"/>
</dbReference>
<dbReference type="GO" id="GO:0008690">
    <property type="term" value="F:3-deoxy-manno-octulosonate cytidylyltransferase activity"/>
    <property type="evidence" value="ECO:0007669"/>
    <property type="project" value="UniProtKB-UniRule"/>
</dbReference>
<organism evidence="5 6">
    <name type="scientific">Roseburia inulinivorans</name>
    <dbReference type="NCBI Taxonomy" id="360807"/>
    <lineage>
        <taxon>Bacteria</taxon>
        <taxon>Bacillati</taxon>
        <taxon>Bacillota</taxon>
        <taxon>Clostridia</taxon>
        <taxon>Lachnospirales</taxon>
        <taxon>Lachnospiraceae</taxon>
        <taxon>Roseburia</taxon>
    </lineage>
</organism>
<gene>
    <name evidence="4 5" type="primary">kdsB</name>
    <name evidence="5" type="ORF">DW707_02305</name>
</gene>
<proteinExistence type="inferred from homology"/>
<dbReference type="NCBIfam" id="NF003952">
    <property type="entry name" value="PRK05450.1-5"/>
    <property type="match status" value="1"/>
</dbReference>
<comment type="caution">
    <text evidence="5">The sequence shown here is derived from an EMBL/GenBank/DDBJ whole genome shotgun (WGS) entry which is preliminary data.</text>
</comment>
<dbReference type="CDD" id="cd02517">
    <property type="entry name" value="CMP-KDO-Synthetase"/>
    <property type="match status" value="1"/>
</dbReference>
<dbReference type="NCBIfam" id="NF009905">
    <property type="entry name" value="PRK13368.1"/>
    <property type="match status" value="1"/>
</dbReference>
<dbReference type="PANTHER" id="PTHR42866:SF2">
    <property type="entry name" value="3-DEOXY-MANNO-OCTULOSONATE CYTIDYLYLTRANSFERASE, MITOCHONDRIAL"/>
    <property type="match status" value="1"/>
</dbReference>
<dbReference type="AlphaFoldDB" id="A0A3R6CFI2"/>
<dbReference type="InterPro" id="IPR004528">
    <property type="entry name" value="KdsB"/>
</dbReference>
<comment type="catalytic activity">
    <reaction evidence="4">
        <text>3-deoxy-alpha-D-manno-oct-2-ulosonate + CTP = CMP-3-deoxy-beta-D-manno-octulosonate + diphosphate</text>
        <dbReference type="Rhea" id="RHEA:23448"/>
        <dbReference type="ChEBI" id="CHEBI:33019"/>
        <dbReference type="ChEBI" id="CHEBI:37563"/>
        <dbReference type="ChEBI" id="CHEBI:85986"/>
        <dbReference type="ChEBI" id="CHEBI:85987"/>
        <dbReference type="EC" id="2.7.7.38"/>
    </reaction>
</comment>
<evidence type="ECO:0000256" key="1">
    <source>
        <dbReference type="ARBA" id="ARBA00022679"/>
    </source>
</evidence>
<evidence type="ECO:0000256" key="3">
    <source>
        <dbReference type="ARBA" id="ARBA00022985"/>
    </source>
</evidence>
<dbReference type="PANTHER" id="PTHR42866">
    <property type="entry name" value="3-DEOXY-MANNO-OCTULOSONATE CYTIDYLYLTRANSFERASE"/>
    <property type="match status" value="1"/>
</dbReference>
<dbReference type="NCBIfam" id="TIGR00466">
    <property type="entry name" value="kdsB"/>
    <property type="match status" value="1"/>
</dbReference>
<dbReference type="EC" id="2.7.7.38" evidence="4"/>
<comment type="similarity">
    <text evidence="4">Belongs to the KdsB family.</text>
</comment>
<dbReference type="NCBIfam" id="NF003950">
    <property type="entry name" value="PRK05450.1-3"/>
    <property type="match status" value="1"/>
</dbReference>
<evidence type="ECO:0000313" key="6">
    <source>
        <dbReference type="Proteomes" id="UP000286271"/>
    </source>
</evidence>
<keyword evidence="3 4" id="KW-0448">Lipopolysaccharide biosynthesis</keyword>
<keyword evidence="2 4" id="KW-0548">Nucleotidyltransferase</keyword>
<dbReference type="GO" id="GO:0033468">
    <property type="term" value="P:CMP-keto-3-deoxy-D-manno-octulosonic acid biosynthetic process"/>
    <property type="evidence" value="ECO:0007669"/>
    <property type="project" value="UniProtKB-UniRule"/>
</dbReference>
<comment type="function">
    <text evidence="4">Activates KDO (a required 8-carbon sugar) for incorporation into bacterial lipopolysaccharide in Gram-negative bacteria.</text>
</comment>
<comment type="pathway">
    <text evidence="4">Nucleotide-sugar biosynthesis; CMP-3-deoxy-D-manno-octulosonate biosynthesis; CMP-3-deoxy-D-manno-octulosonate from 3-deoxy-D-manno-octulosonate and CTP: step 1/1.</text>
</comment>
<dbReference type="Gene3D" id="3.90.550.10">
    <property type="entry name" value="Spore Coat Polysaccharide Biosynthesis Protein SpsA, Chain A"/>
    <property type="match status" value="1"/>
</dbReference>
<sequence>MKIIGVIPSRYQSSRFPGKPLAEICGKPMIYWVYQQVMKVKEFDEVYVATDDSRIEEACKKYDMNVIMTSDKHQTGTDRLGEVAEKIEADFYVNIQGDEPMIEPETIQKVITYKLEHPDTEVINTITPIKEEMEITRNTCVKVVTNAQDDGIYLSRSPIPYPKKGQDITYYKHLGLYGLTRKALQFYSSAERTKLEKIEDIEMLRFVENHINIKFVTVDSATIGVDCPEDIGRVEAVMNSRK</sequence>
<dbReference type="Pfam" id="PF02348">
    <property type="entry name" value="CTP_transf_3"/>
    <property type="match status" value="1"/>
</dbReference>
<protein>
    <recommendedName>
        <fullName evidence="4">3-deoxy-manno-octulosonate cytidylyltransferase</fullName>
        <ecNumber evidence="4">2.7.7.38</ecNumber>
    </recommendedName>
    <alternativeName>
        <fullName evidence="4">CMP-2-keto-3-deoxyoctulosonic acid synthase</fullName>
        <shortName evidence="4">CKS</shortName>
        <shortName evidence="4">CMP-KDO synthase</shortName>
    </alternativeName>
</protein>
<keyword evidence="4" id="KW-0963">Cytoplasm</keyword>